<evidence type="ECO:0000256" key="1">
    <source>
        <dbReference type="ARBA" id="ARBA00022737"/>
    </source>
</evidence>
<keyword evidence="1" id="KW-0677">Repeat</keyword>
<protein>
    <submittedName>
        <fullName evidence="3">Uncharacterized protein</fullName>
    </submittedName>
</protein>
<comment type="caution">
    <text evidence="3">The sequence shown here is derived from an EMBL/GenBank/DDBJ whole genome shotgun (WGS) entry which is preliminary data.</text>
</comment>
<dbReference type="Gene3D" id="2.120.10.30">
    <property type="entry name" value="TolB, C-terminal domain"/>
    <property type="match status" value="1"/>
</dbReference>
<accession>A0ABD0L111</accession>
<sequence>MVDYQSKYRLYSSGFTPVVPRIPVPTFRELYHETGRQLFVKRHDRPVHDCRADVMKNHTQLETFDIWLLSHGLRSSYSEVLACHEKQERETPSSTKSLDKLLYKVGQKGSANGDFNYPRGVCTTLECDILVADTQNHRIQVLNQFGVYKKSFGKLGSAPGEFNEPTDVVELPNGDLAVADRKNRRVQVFTEGGEFRSEFPVKGEPYSLACDRSYNLAVSTISRTVELFSGHQFQRVTSFSVPSRVKSKKNVSCPMPICVNGSNEIIVSDPADAYIKVLNFEGKLLRRFKPHAHARSLAAVPGGIHVTVLGQILIADTLNHVVNIYTDTGLFLKQVVGPTDDVGCLNALAVGPEGHLVITESSLTGDHCVKIMRYRECPCHEGKTPTSKKRTPATSPN</sequence>
<feature type="repeat" description="NHL" evidence="2">
    <location>
        <begin position="149"/>
        <end position="192"/>
    </location>
</feature>
<dbReference type="Pfam" id="PF01436">
    <property type="entry name" value="NHL"/>
    <property type="match status" value="2"/>
</dbReference>
<dbReference type="InterPro" id="IPR050952">
    <property type="entry name" value="TRIM-NHL_E3_ligases"/>
</dbReference>
<dbReference type="EMBL" id="JACVVK020000097">
    <property type="protein sequence ID" value="KAK7493036.1"/>
    <property type="molecule type" value="Genomic_DNA"/>
</dbReference>
<proteinExistence type="predicted"/>
<organism evidence="3 4">
    <name type="scientific">Batillaria attramentaria</name>
    <dbReference type="NCBI Taxonomy" id="370345"/>
    <lineage>
        <taxon>Eukaryota</taxon>
        <taxon>Metazoa</taxon>
        <taxon>Spiralia</taxon>
        <taxon>Lophotrochozoa</taxon>
        <taxon>Mollusca</taxon>
        <taxon>Gastropoda</taxon>
        <taxon>Caenogastropoda</taxon>
        <taxon>Sorbeoconcha</taxon>
        <taxon>Cerithioidea</taxon>
        <taxon>Batillariidae</taxon>
        <taxon>Batillaria</taxon>
    </lineage>
</organism>
<feature type="repeat" description="NHL" evidence="2">
    <location>
        <begin position="102"/>
        <end position="145"/>
    </location>
</feature>
<dbReference type="Proteomes" id="UP001519460">
    <property type="component" value="Unassembled WGS sequence"/>
</dbReference>
<dbReference type="InterPro" id="IPR011042">
    <property type="entry name" value="6-blade_b-propeller_TolB-like"/>
</dbReference>
<evidence type="ECO:0000313" key="4">
    <source>
        <dbReference type="Proteomes" id="UP001519460"/>
    </source>
</evidence>
<keyword evidence="4" id="KW-1185">Reference proteome</keyword>
<dbReference type="PANTHER" id="PTHR24104">
    <property type="entry name" value="E3 UBIQUITIN-PROTEIN LIGASE NHLRC1-RELATED"/>
    <property type="match status" value="1"/>
</dbReference>
<dbReference type="CDD" id="cd05819">
    <property type="entry name" value="NHL"/>
    <property type="match status" value="1"/>
</dbReference>
<dbReference type="AlphaFoldDB" id="A0ABD0L111"/>
<reference evidence="3 4" key="1">
    <citation type="journal article" date="2023" name="Sci. Data">
        <title>Genome assembly of the Korean intertidal mud-creeper Batillaria attramentaria.</title>
        <authorList>
            <person name="Patra A.K."/>
            <person name="Ho P.T."/>
            <person name="Jun S."/>
            <person name="Lee S.J."/>
            <person name="Kim Y."/>
            <person name="Won Y.J."/>
        </authorList>
    </citation>
    <scope>NUCLEOTIDE SEQUENCE [LARGE SCALE GENOMIC DNA]</scope>
    <source>
        <strain evidence="3">Wonlab-2016</strain>
    </source>
</reference>
<name>A0ABD0L111_9CAEN</name>
<dbReference type="PANTHER" id="PTHR24104:SF48">
    <property type="entry name" value="PROTEIN WECH"/>
    <property type="match status" value="1"/>
</dbReference>
<dbReference type="InterPro" id="IPR001258">
    <property type="entry name" value="NHL_repeat"/>
</dbReference>
<gene>
    <name evidence="3" type="ORF">BaRGS_00015766</name>
</gene>
<dbReference type="PROSITE" id="PS51125">
    <property type="entry name" value="NHL"/>
    <property type="match status" value="2"/>
</dbReference>
<evidence type="ECO:0000256" key="2">
    <source>
        <dbReference type="PROSITE-ProRule" id="PRU00504"/>
    </source>
</evidence>
<evidence type="ECO:0000313" key="3">
    <source>
        <dbReference type="EMBL" id="KAK7493036.1"/>
    </source>
</evidence>
<dbReference type="SUPFAM" id="SSF101898">
    <property type="entry name" value="NHL repeat"/>
    <property type="match status" value="1"/>
</dbReference>